<comment type="caution">
    <text evidence="1">The sequence shown here is derived from an EMBL/GenBank/DDBJ whole genome shotgun (WGS) entry which is preliminary data.</text>
</comment>
<dbReference type="Proteomes" id="UP001358586">
    <property type="component" value="Chromosome 9"/>
</dbReference>
<accession>A0ABR0NLU1</accession>
<gene>
    <name evidence="1" type="ORF">PVK06_029880</name>
</gene>
<proteinExistence type="predicted"/>
<protein>
    <submittedName>
        <fullName evidence="1">Uncharacterized protein</fullName>
    </submittedName>
</protein>
<reference evidence="1 2" key="1">
    <citation type="submission" date="2023-03" db="EMBL/GenBank/DDBJ databases">
        <title>WGS of Gossypium arboreum.</title>
        <authorList>
            <person name="Yu D."/>
        </authorList>
    </citation>
    <scope>NUCLEOTIDE SEQUENCE [LARGE SCALE GENOMIC DNA]</scope>
    <source>
        <tissue evidence="1">Leaf</tissue>
    </source>
</reference>
<evidence type="ECO:0000313" key="1">
    <source>
        <dbReference type="EMBL" id="KAK5802295.1"/>
    </source>
</evidence>
<keyword evidence="2" id="KW-1185">Reference proteome</keyword>
<evidence type="ECO:0000313" key="2">
    <source>
        <dbReference type="Proteomes" id="UP001358586"/>
    </source>
</evidence>
<sequence length="149" mass="17467">MYASFSTGAPKYMMHLIGVQSYGIVHTIGYELIQHRFHEMLERLRAVNRLGVMYLDRILKEQWMRSYDGGLRYEHVTINLAEYINFVLKGPHHFLITSMVKETYFQLATKFLKQAETYAGQALWIFRTRETHRGYAVTVTCPHLSGSSW</sequence>
<name>A0ABR0NLU1_GOSAR</name>
<organism evidence="1 2">
    <name type="scientific">Gossypium arboreum</name>
    <name type="common">Tree cotton</name>
    <name type="synonym">Gossypium nanking</name>
    <dbReference type="NCBI Taxonomy" id="29729"/>
    <lineage>
        <taxon>Eukaryota</taxon>
        <taxon>Viridiplantae</taxon>
        <taxon>Streptophyta</taxon>
        <taxon>Embryophyta</taxon>
        <taxon>Tracheophyta</taxon>
        <taxon>Spermatophyta</taxon>
        <taxon>Magnoliopsida</taxon>
        <taxon>eudicotyledons</taxon>
        <taxon>Gunneridae</taxon>
        <taxon>Pentapetalae</taxon>
        <taxon>rosids</taxon>
        <taxon>malvids</taxon>
        <taxon>Malvales</taxon>
        <taxon>Malvaceae</taxon>
        <taxon>Malvoideae</taxon>
        <taxon>Gossypium</taxon>
    </lineage>
</organism>
<dbReference type="EMBL" id="JARKNE010000009">
    <property type="protein sequence ID" value="KAK5802295.1"/>
    <property type="molecule type" value="Genomic_DNA"/>
</dbReference>